<dbReference type="STRING" id="40754.THII_2483"/>
<name>A0A090AN65_9GAMM</name>
<dbReference type="PANTHER" id="PTHR38813">
    <property type="match status" value="1"/>
</dbReference>
<dbReference type="SUPFAM" id="SSF143011">
    <property type="entry name" value="RelE-like"/>
    <property type="match status" value="1"/>
</dbReference>
<evidence type="ECO:0000313" key="3">
    <source>
        <dbReference type="Proteomes" id="UP000031623"/>
    </source>
</evidence>
<dbReference type="Pfam" id="PF05016">
    <property type="entry name" value="ParE_toxin"/>
    <property type="match status" value="1"/>
</dbReference>
<reference evidence="2 3" key="1">
    <citation type="journal article" date="2014" name="ISME J.">
        <title>Ecophysiology of Thioploca ingrica as revealed by the complete genome sequence supplemented with proteomic evidence.</title>
        <authorList>
            <person name="Kojima H."/>
            <person name="Ogura Y."/>
            <person name="Yamamoto N."/>
            <person name="Togashi T."/>
            <person name="Mori H."/>
            <person name="Watanabe T."/>
            <person name="Nemoto F."/>
            <person name="Kurokawa K."/>
            <person name="Hayashi T."/>
            <person name="Fukui M."/>
        </authorList>
    </citation>
    <scope>NUCLEOTIDE SEQUENCE [LARGE SCALE GENOMIC DNA]</scope>
</reference>
<dbReference type="EMBL" id="AP014633">
    <property type="protein sequence ID" value="BAP56780.1"/>
    <property type="molecule type" value="Genomic_DNA"/>
</dbReference>
<dbReference type="InterPro" id="IPR035093">
    <property type="entry name" value="RelE/ParE_toxin_dom_sf"/>
</dbReference>
<dbReference type="Proteomes" id="UP000031623">
    <property type="component" value="Chromosome"/>
</dbReference>
<proteinExistence type="predicted"/>
<accession>A0A090AN65</accession>
<dbReference type="InterPro" id="IPR007712">
    <property type="entry name" value="RelE/ParE_toxin"/>
</dbReference>
<evidence type="ECO:0000256" key="1">
    <source>
        <dbReference type="ARBA" id="ARBA00022649"/>
    </source>
</evidence>
<dbReference type="Gene3D" id="3.30.2310.20">
    <property type="entry name" value="RelE-like"/>
    <property type="match status" value="1"/>
</dbReference>
<dbReference type="InterPro" id="IPR052747">
    <property type="entry name" value="TA_system_RelE_toxin"/>
</dbReference>
<organism evidence="2 3">
    <name type="scientific">Thioploca ingrica</name>
    <dbReference type="NCBI Taxonomy" id="40754"/>
    <lineage>
        <taxon>Bacteria</taxon>
        <taxon>Pseudomonadati</taxon>
        <taxon>Pseudomonadota</taxon>
        <taxon>Gammaproteobacteria</taxon>
        <taxon>Thiotrichales</taxon>
        <taxon>Thiotrichaceae</taxon>
        <taxon>Thioploca</taxon>
    </lineage>
</organism>
<protein>
    <submittedName>
        <fullName evidence="2">Plasmid stabilization protein</fullName>
    </submittedName>
</protein>
<dbReference type="KEGG" id="tig:THII_2483"/>
<keyword evidence="1" id="KW-1277">Toxin-antitoxin system</keyword>
<dbReference type="PANTHER" id="PTHR38813:SF1">
    <property type="entry name" value="TOXIN RELE1-RELATED"/>
    <property type="match status" value="1"/>
</dbReference>
<evidence type="ECO:0000313" key="2">
    <source>
        <dbReference type="EMBL" id="BAP56780.1"/>
    </source>
</evidence>
<dbReference type="HOGENOM" id="CLU_155761_3_0_6"/>
<keyword evidence="3" id="KW-1185">Reference proteome</keyword>
<gene>
    <name evidence="2" type="ORF">THII_2483</name>
</gene>
<sequence length="81" mass="9469">MSNRTERIGKIGYHTSIVNRIFPKIEALANTPYPQGCIKIQGQDNLWRIRVGDYRVIYSVLEAKKLIDIIAVRHRKEAYRL</sequence>
<dbReference type="AlphaFoldDB" id="A0A090AN65"/>